<sequence>MSYKCKLLSEDFPPISELDHIQGNCFCYLCTCGIHKCPSLNTYQRPSPKLLSSYQHGFNHKQVTPPEPFQFLDEFQVSKQKMDLKSTAKEEFKGKKLEFPKINEIRYGSVSPLRFCGSSTYSKTFLNYGPIQKSPSQITKSDFSPIKFSAVSTYAQNYIKHEKITENFDKQIKKGNILGAGGTAIMETTNHAAYQPHKNTLISKPYVRSSLDHVSGASSPVLKTTYAASFLDISPKKMPPTLKKTLN</sequence>
<comment type="caution">
    <text evidence="2">The sequence shown here is derived from an EMBL/GenBank/DDBJ whole genome shotgun (WGS) entry which is preliminary data.</text>
</comment>
<dbReference type="InterPro" id="IPR033336">
    <property type="entry name" value="SAXO1/2"/>
</dbReference>
<gene>
    <name evidence="2" type="ORF">SteCoe_26346</name>
</gene>
<comment type="similarity">
    <text evidence="1">Belongs to the FAM154 family.</text>
</comment>
<proteinExistence type="inferred from homology"/>
<dbReference type="AlphaFoldDB" id="A0A1R2BD24"/>
<reference evidence="2 3" key="1">
    <citation type="submission" date="2016-11" db="EMBL/GenBank/DDBJ databases">
        <title>The macronuclear genome of Stentor coeruleus: a giant cell with tiny introns.</title>
        <authorList>
            <person name="Slabodnick M."/>
            <person name="Ruby J.G."/>
            <person name="Reiff S.B."/>
            <person name="Swart E.C."/>
            <person name="Gosai S."/>
            <person name="Prabakaran S."/>
            <person name="Witkowska E."/>
            <person name="Larue G.E."/>
            <person name="Fisher S."/>
            <person name="Freeman R.M."/>
            <person name="Gunawardena J."/>
            <person name="Chu W."/>
            <person name="Stover N.A."/>
            <person name="Gregory B.D."/>
            <person name="Nowacki M."/>
            <person name="Derisi J."/>
            <person name="Roy S.W."/>
            <person name="Marshall W.F."/>
            <person name="Sood P."/>
        </authorList>
    </citation>
    <scope>NUCLEOTIDE SEQUENCE [LARGE SCALE GENOMIC DNA]</scope>
    <source>
        <strain evidence="2">WM001</strain>
    </source>
</reference>
<dbReference type="GO" id="GO:0008017">
    <property type="term" value="F:microtubule binding"/>
    <property type="evidence" value="ECO:0007669"/>
    <property type="project" value="InterPro"/>
</dbReference>
<organism evidence="2 3">
    <name type="scientific">Stentor coeruleus</name>
    <dbReference type="NCBI Taxonomy" id="5963"/>
    <lineage>
        <taxon>Eukaryota</taxon>
        <taxon>Sar</taxon>
        <taxon>Alveolata</taxon>
        <taxon>Ciliophora</taxon>
        <taxon>Postciliodesmatophora</taxon>
        <taxon>Heterotrichea</taxon>
        <taxon>Heterotrichida</taxon>
        <taxon>Stentoridae</taxon>
        <taxon>Stentor</taxon>
    </lineage>
</organism>
<dbReference type="Pfam" id="PF05217">
    <property type="entry name" value="SAXO1-2"/>
    <property type="match status" value="1"/>
</dbReference>
<keyword evidence="3" id="KW-1185">Reference proteome</keyword>
<evidence type="ECO:0000313" key="2">
    <source>
        <dbReference type="EMBL" id="OMJ74668.1"/>
    </source>
</evidence>
<evidence type="ECO:0000256" key="1">
    <source>
        <dbReference type="ARBA" id="ARBA00008738"/>
    </source>
</evidence>
<name>A0A1R2BD24_9CILI</name>
<accession>A0A1R2BD24</accession>
<protein>
    <submittedName>
        <fullName evidence="2">Uncharacterized protein</fullName>
    </submittedName>
</protein>
<evidence type="ECO:0000313" key="3">
    <source>
        <dbReference type="Proteomes" id="UP000187209"/>
    </source>
</evidence>
<dbReference type="EMBL" id="MPUH01000736">
    <property type="protein sequence ID" value="OMJ74668.1"/>
    <property type="molecule type" value="Genomic_DNA"/>
</dbReference>
<dbReference type="Proteomes" id="UP000187209">
    <property type="component" value="Unassembled WGS sequence"/>
</dbReference>